<evidence type="ECO:0008006" key="5">
    <source>
        <dbReference type="Google" id="ProtNLM"/>
    </source>
</evidence>
<dbReference type="RefSeq" id="WP_305990979.1">
    <property type="nucleotide sequence ID" value="NZ_JAVAMP010000002.1"/>
</dbReference>
<feature type="compositionally biased region" description="Basic and acidic residues" evidence="2">
    <location>
        <begin position="1916"/>
        <end position="1928"/>
    </location>
</feature>
<sequence length="2110" mass="237926">MSNHSKLIIDTELMTNKASFNKILQDVKELNDEISTMIDLEYDLKMNIEYNPNQTKNIQNSINNMNTNLKLELQLDKRSLLAVEHEIQRLKTSIDVNVNTSPSKENSSTPMNILDQMNSFFDNFESMQSSYQNFTNYVDSVSSFNVGSINNVISKVVKNLGKLSLVTAGLFVAFEGIPWIVNKYKEAQERETRRNATRHEGLVFNSTEEIDDFKLRFNRLKELQIKKLEDQYNSLPKDEFNEYVSLQNSLYRDGFNIDPDIAYAEYGYKDDPTNRHEKPKIAEVDFYDEESIKKLKERLVIQLDIDTSKIFDMFEEIQNYDLFSGLVNKISYSGAYDSTGFLSREIESSMNIIPTVYDGYNLLKEKQVKLDKENEKSKLTIESKEESLRLDSGYSNYWIDNFKEEYIKNRENRTEFLNEYDKKDVKDFADSFEIHLQGLDEYDKLSEDILKVSEYLGQQTLKLKELNSAYLVAASGINLMEGALKKLRSNVSHAENVLTLSSDSNKLEASKNLFSAMVKESEALKLQLYGVQQSMKEIEKARPNDDFSIEHLYNPNSELSEFEQAYKQDYENQFEIQEIYEANLVSLRQQIDAYEQLIVSSDKYRMAWESVNERIELSKSLQKELRDVSAEFQVSVERAPELSNLLGNQFNSSEYLISAGEQKRDTVLSVAEKAQKALITYGDDAEKLQEALNEINATMGSEFDTAFIQPLKSLIENDIRESIENTKESNETLSTTTTSLETVLSGFGSAFDNFITYLNSLNIDMNSLESNEVAEEIRTNEQRGSTGTAQEFSSAPWYSNNDKPDWLRITDNILGIESTPVNQSNLFGFSQSANPGYNSSSVDYYQFSQAPDFSNVNPKRDIQGDILRSFGNGYNVTAADLNKHLENGLKNTGSIFMEAAKTYDLDPAFLTAIAIHETGKGKTITTNNVGNIQAKKGSGEKWRSYENITEGIYDLARLIDETYRDLWGLTSVTEIGTTYSPPGDSADHNKINQYWVPRVNDYYNDITGANFGIPLKTIQDLYSQANLPQPKSKVEEALQDDEKAKNQLLEYTNTLPAYKTQTEITNLLKKAIEERLDYAEIAAQEPSRLSGLSIDSTIAKYNAIGNARKETVESITYINSLISGFHEQISDLQSSIIEAEKDNQPELVSAMKSEIDSIYSLITTLEKNTESLEEFDAKLKEREFSDPRQNADEAKNYIVQGLSKLDYIDKSGNTGGIDWYKGLQDVQDMFSQYLTMDKKLAVSQDIFDKTGFGYENLGKLKQIKFQDDVNLLFAQMEDINDKLSRFAEGTNDWHVILQDAVQTQERLLEMENLKTEMAKRWFEISGQGLDAYVNARAYTQSRDLSQSYSNLNDATDYYQDNYRSLDQNEELSNLQIINEMHSQMAAVMDDYRNAIVGAYKAGAISLDDYIEKLYDLRDLQTEAKEQSLTMFEGITSSMTDSLSGAISSAMKGSFEAPLDFAQNFKNSLADIVSSQFSNLLLNNSGLKNLMDEFSASISEAMTSGDVNESLNAFNFNDFNDQLDGVLTQVMPYIEQIAASTDGMFGIMKNEVYNAPEGFKIDEYLYDMAKGASYEDVAPWLGNQSGPTNEAGSPVGGNEDDDLITVDPLPKPSFNPRIVTKPIDPIRSTGRPEYGLPEENPVLDALNAIIHAKELYNADSSLTSSANALVHSSANDGRDLLERLGATDILKDIGDGINGMDLEELEAYVRDNEDKISQYNQEDYQYSDRDLKKAKDYISESGELEQKLQSVGRTKTNTEKKIKENPFGMSEKDFEKYYANKAKYNDASDKEKKKLNKENEALRKQYGIEKDEYNVQDLNSYMTGDSSDLSKIESNGHNSNVIMGSVDDKLGENNGLLSTLIGGVSDVVGAISSAFKTSSSSSSSSKSSSSKSSSSKSTTSKNTRSKSTTRKSSSKYQDADKDGRDDREYGNNGAGTDKEKKDNDNRLKKDSKFRETERERAEKVIKNRKRAGLDTKAQEDYLKKIDNYHSGGIAGLKKFTSGVGLLPNELNSILQHGEVILQPGQIQDMMQVGKYEGITNRLYTMGQPINSSTGLTGDNSEDINININIDGNGSVDEERLNRTVDSAVRKAILQARKADRFNNLQTRGVSY</sequence>
<feature type="compositionally biased region" description="Polar residues" evidence="2">
    <location>
        <begin position="782"/>
        <end position="797"/>
    </location>
</feature>
<name>A0ABT9IWH2_9BACL</name>
<keyword evidence="4" id="KW-1185">Reference proteome</keyword>
<comment type="caution">
    <text evidence="3">The sequence shown here is derived from an EMBL/GenBank/DDBJ whole genome shotgun (WGS) entry which is preliminary data.</text>
</comment>
<feature type="region of interest" description="Disordered" evidence="2">
    <location>
        <begin position="1581"/>
        <end position="1600"/>
    </location>
</feature>
<protein>
    <recommendedName>
        <fullName evidence="5">Mannosyl-glycoprotein endo-beta-N-acetylglucosamidase-like domain-containing protein</fullName>
    </recommendedName>
</protein>
<feature type="compositionally biased region" description="Polar residues" evidence="2">
    <location>
        <begin position="1581"/>
        <end position="1590"/>
    </location>
</feature>
<accession>A0ABT9IWH2</accession>
<dbReference type="EMBL" id="JAVAMP010000002">
    <property type="protein sequence ID" value="MDP5273672.1"/>
    <property type="molecule type" value="Genomic_DNA"/>
</dbReference>
<evidence type="ECO:0000256" key="1">
    <source>
        <dbReference type="SAM" id="Coils"/>
    </source>
</evidence>
<dbReference type="Gene3D" id="1.10.530.10">
    <property type="match status" value="1"/>
</dbReference>
<proteinExistence type="predicted"/>
<reference evidence="3 4" key="1">
    <citation type="submission" date="2023-08" db="EMBL/GenBank/DDBJ databases">
        <authorList>
            <person name="Park J.-S."/>
        </authorList>
    </citation>
    <scope>NUCLEOTIDE SEQUENCE [LARGE SCALE GENOMIC DNA]</scope>
    <source>
        <strain evidence="3 4">2205SS18-9</strain>
    </source>
</reference>
<gene>
    <name evidence="3" type="ORF">Q5Y73_06125</name>
</gene>
<evidence type="ECO:0000313" key="4">
    <source>
        <dbReference type="Proteomes" id="UP001231941"/>
    </source>
</evidence>
<evidence type="ECO:0000256" key="2">
    <source>
        <dbReference type="SAM" id="MobiDB-lite"/>
    </source>
</evidence>
<feature type="compositionally biased region" description="Low complexity" evidence="2">
    <location>
        <begin position="1875"/>
        <end position="1901"/>
    </location>
</feature>
<feature type="region of interest" description="Disordered" evidence="2">
    <location>
        <begin position="1874"/>
        <end position="1962"/>
    </location>
</feature>
<feature type="coiled-coil region" evidence="1">
    <location>
        <begin position="1784"/>
        <end position="1811"/>
    </location>
</feature>
<feature type="compositionally biased region" description="Basic and acidic residues" evidence="2">
    <location>
        <begin position="1935"/>
        <end position="1962"/>
    </location>
</feature>
<dbReference type="PANTHER" id="PTHR34491">
    <property type="entry name" value="A-TYPE INCLUSION PROTEIN, PUTATIVE-RELATED"/>
    <property type="match status" value="1"/>
</dbReference>
<dbReference type="Proteomes" id="UP001231941">
    <property type="component" value="Unassembled WGS sequence"/>
</dbReference>
<feature type="compositionally biased region" description="Basic residues" evidence="2">
    <location>
        <begin position="1902"/>
        <end position="1912"/>
    </location>
</feature>
<feature type="region of interest" description="Disordered" evidence="2">
    <location>
        <begin position="777"/>
        <end position="797"/>
    </location>
</feature>
<dbReference type="PANTHER" id="PTHR34491:SF156">
    <property type="entry name" value="KINESIN MOTOR DOMAIN-CONTAINING PROTEIN"/>
    <property type="match status" value="1"/>
</dbReference>
<keyword evidence="1" id="KW-0175">Coiled coil</keyword>
<evidence type="ECO:0000313" key="3">
    <source>
        <dbReference type="EMBL" id="MDP5273672.1"/>
    </source>
</evidence>
<organism evidence="3 4">
    <name type="scientific">Chengkuizengella axinellae</name>
    <dbReference type="NCBI Taxonomy" id="3064388"/>
    <lineage>
        <taxon>Bacteria</taxon>
        <taxon>Bacillati</taxon>
        <taxon>Bacillota</taxon>
        <taxon>Bacilli</taxon>
        <taxon>Bacillales</taxon>
        <taxon>Paenibacillaceae</taxon>
        <taxon>Chengkuizengella</taxon>
    </lineage>
</organism>